<protein>
    <submittedName>
        <fullName evidence="1">BnaA04g27020D protein</fullName>
    </submittedName>
</protein>
<sequence>MVEEKMRIPIAQASCPLIVREVKVPFDFTLMRSLCYSYQSLAIYSFPLLF</sequence>
<dbReference type="Gramene" id="CDY51425">
    <property type="protein sequence ID" value="CDY51425"/>
    <property type="gene ID" value="GSBRNA2T00003365001"/>
</dbReference>
<dbReference type="Proteomes" id="UP000028999">
    <property type="component" value="Unassembled WGS sequence"/>
</dbReference>
<dbReference type="EMBL" id="LK032993">
    <property type="protein sequence ID" value="CDY51425.1"/>
    <property type="molecule type" value="Genomic_DNA"/>
</dbReference>
<dbReference type="PaxDb" id="3708-A0A078IK52"/>
<evidence type="ECO:0000313" key="1">
    <source>
        <dbReference type="EMBL" id="CDY51425.1"/>
    </source>
</evidence>
<evidence type="ECO:0000313" key="2">
    <source>
        <dbReference type="Proteomes" id="UP000028999"/>
    </source>
</evidence>
<accession>A0A078IK52</accession>
<gene>
    <name evidence="1" type="primary">BnaA04g27020D</name>
    <name evidence="1" type="ORF">GSBRNA2T00003365001</name>
</gene>
<name>A0A078IK52_BRANA</name>
<proteinExistence type="predicted"/>
<organism evidence="1 2">
    <name type="scientific">Brassica napus</name>
    <name type="common">Rape</name>
    <dbReference type="NCBI Taxonomy" id="3708"/>
    <lineage>
        <taxon>Eukaryota</taxon>
        <taxon>Viridiplantae</taxon>
        <taxon>Streptophyta</taxon>
        <taxon>Embryophyta</taxon>
        <taxon>Tracheophyta</taxon>
        <taxon>Spermatophyta</taxon>
        <taxon>Magnoliopsida</taxon>
        <taxon>eudicotyledons</taxon>
        <taxon>Gunneridae</taxon>
        <taxon>Pentapetalae</taxon>
        <taxon>rosids</taxon>
        <taxon>malvids</taxon>
        <taxon>Brassicales</taxon>
        <taxon>Brassicaceae</taxon>
        <taxon>Brassiceae</taxon>
        <taxon>Brassica</taxon>
    </lineage>
</organism>
<dbReference type="AlphaFoldDB" id="A0A078IK52"/>
<keyword evidence="2" id="KW-1185">Reference proteome</keyword>
<reference evidence="1 2" key="1">
    <citation type="journal article" date="2014" name="Science">
        <title>Plant genetics. Early allopolyploid evolution in the post-Neolithic Brassica napus oilseed genome.</title>
        <authorList>
            <person name="Chalhoub B."/>
            <person name="Denoeud F."/>
            <person name="Liu S."/>
            <person name="Parkin I.A."/>
            <person name="Tang H."/>
            <person name="Wang X."/>
            <person name="Chiquet J."/>
            <person name="Belcram H."/>
            <person name="Tong C."/>
            <person name="Samans B."/>
            <person name="Correa M."/>
            <person name="Da Silva C."/>
            <person name="Just J."/>
            <person name="Falentin C."/>
            <person name="Koh C.S."/>
            <person name="Le Clainche I."/>
            <person name="Bernard M."/>
            <person name="Bento P."/>
            <person name="Noel B."/>
            <person name="Labadie K."/>
            <person name="Alberti A."/>
            <person name="Charles M."/>
            <person name="Arnaud D."/>
            <person name="Guo H."/>
            <person name="Daviaud C."/>
            <person name="Alamery S."/>
            <person name="Jabbari K."/>
            <person name="Zhao M."/>
            <person name="Edger P.P."/>
            <person name="Chelaifa H."/>
            <person name="Tack D."/>
            <person name="Lassalle G."/>
            <person name="Mestiri I."/>
            <person name="Schnel N."/>
            <person name="Le Paslier M.C."/>
            <person name="Fan G."/>
            <person name="Renault V."/>
            <person name="Bayer P.E."/>
            <person name="Golicz A.A."/>
            <person name="Manoli S."/>
            <person name="Lee T.H."/>
            <person name="Thi V.H."/>
            <person name="Chalabi S."/>
            <person name="Hu Q."/>
            <person name="Fan C."/>
            <person name="Tollenaere R."/>
            <person name="Lu Y."/>
            <person name="Battail C."/>
            <person name="Shen J."/>
            <person name="Sidebottom C.H."/>
            <person name="Wang X."/>
            <person name="Canaguier A."/>
            <person name="Chauveau A."/>
            <person name="Berard A."/>
            <person name="Deniot G."/>
            <person name="Guan M."/>
            <person name="Liu Z."/>
            <person name="Sun F."/>
            <person name="Lim Y.P."/>
            <person name="Lyons E."/>
            <person name="Town C.D."/>
            <person name="Bancroft I."/>
            <person name="Wang X."/>
            <person name="Meng J."/>
            <person name="Ma J."/>
            <person name="Pires J.C."/>
            <person name="King G.J."/>
            <person name="Brunel D."/>
            <person name="Delourme R."/>
            <person name="Renard M."/>
            <person name="Aury J.M."/>
            <person name="Adams K.L."/>
            <person name="Batley J."/>
            <person name="Snowdon R.J."/>
            <person name="Tost J."/>
            <person name="Edwards D."/>
            <person name="Zhou Y."/>
            <person name="Hua W."/>
            <person name="Sharpe A.G."/>
            <person name="Paterson A.H."/>
            <person name="Guan C."/>
            <person name="Wincker P."/>
        </authorList>
    </citation>
    <scope>NUCLEOTIDE SEQUENCE [LARGE SCALE GENOMIC DNA]</scope>
    <source>
        <strain evidence="2">cv. Darmor-bzh</strain>
    </source>
</reference>